<dbReference type="AlphaFoldDB" id="A0A0Q9XHH5"/>
<gene>
    <name evidence="7" type="primary">Dmoj\GI26106</name>
    <name evidence="7" type="ORF">Dmoj_GI26106</name>
</gene>
<dbReference type="InterPro" id="IPR051388">
    <property type="entry name" value="Serpin_venom_toxin"/>
</dbReference>
<keyword evidence="8" id="KW-1185">Reference proteome</keyword>
<evidence type="ECO:0000256" key="1">
    <source>
        <dbReference type="ARBA" id="ARBA00022690"/>
    </source>
</evidence>
<dbReference type="Pfam" id="PF00014">
    <property type="entry name" value="Kunitz_BPTI"/>
    <property type="match status" value="1"/>
</dbReference>
<name>A0A0Q9XHH5_DROMO</name>
<evidence type="ECO:0000313" key="7">
    <source>
        <dbReference type="EMBL" id="KRG03697.1"/>
    </source>
</evidence>
<dbReference type="InterPro" id="IPR020901">
    <property type="entry name" value="Prtase_inh_Kunz-CS"/>
</dbReference>
<organism evidence="7 8">
    <name type="scientific">Drosophila mojavensis</name>
    <name type="common">Fruit fly</name>
    <dbReference type="NCBI Taxonomy" id="7230"/>
    <lineage>
        <taxon>Eukaryota</taxon>
        <taxon>Metazoa</taxon>
        <taxon>Ecdysozoa</taxon>
        <taxon>Arthropoda</taxon>
        <taxon>Hexapoda</taxon>
        <taxon>Insecta</taxon>
        <taxon>Pterygota</taxon>
        <taxon>Neoptera</taxon>
        <taxon>Endopterygota</taxon>
        <taxon>Diptera</taxon>
        <taxon>Brachycera</taxon>
        <taxon>Muscomorpha</taxon>
        <taxon>Ephydroidea</taxon>
        <taxon>Drosophilidae</taxon>
        <taxon>Drosophila</taxon>
    </lineage>
</organism>
<keyword evidence="3" id="KW-1015">Disulfide bond</keyword>
<dbReference type="SUPFAM" id="SSF57362">
    <property type="entry name" value="BPTI-like"/>
    <property type="match status" value="1"/>
</dbReference>
<dbReference type="PANTHER" id="PTHR46751">
    <property type="entry name" value="EPPIN"/>
    <property type="match status" value="1"/>
</dbReference>
<proteinExistence type="inferred from homology"/>
<evidence type="ECO:0000256" key="3">
    <source>
        <dbReference type="ARBA" id="ARBA00023157"/>
    </source>
</evidence>
<feature type="signal peptide" evidence="5">
    <location>
        <begin position="1"/>
        <end position="21"/>
    </location>
</feature>
<accession>A0A0Q9XHH5</accession>
<sequence length="80" mass="9274">MKCYVWPMIGILLLFIHVCYSYNAKICDAEPSKTGPCRAMFTMWRFIKAKKLCESFIYGGCQGTKNLFDSEKECKKNCLK</sequence>
<evidence type="ECO:0000256" key="2">
    <source>
        <dbReference type="ARBA" id="ARBA00022900"/>
    </source>
</evidence>
<dbReference type="InParanoid" id="A0A0Q9XHH5"/>
<dbReference type="Proteomes" id="UP000009192">
    <property type="component" value="Unassembled WGS sequence"/>
</dbReference>
<dbReference type="InterPro" id="IPR002223">
    <property type="entry name" value="Kunitz_BPTI"/>
</dbReference>
<feature type="domain" description="BPTI/Kunitz inhibitor" evidence="6">
    <location>
        <begin position="27"/>
        <end position="78"/>
    </location>
</feature>
<dbReference type="Gene3D" id="4.10.410.10">
    <property type="entry name" value="Pancreatic trypsin inhibitor Kunitz domain"/>
    <property type="match status" value="1"/>
</dbReference>
<keyword evidence="1" id="KW-0646">Protease inhibitor</keyword>
<dbReference type="InterPro" id="IPR036880">
    <property type="entry name" value="Kunitz_BPTI_sf"/>
</dbReference>
<protein>
    <recommendedName>
        <fullName evidence="6">BPTI/Kunitz inhibitor domain-containing protein</fullName>
    </recommendedName>
</protein>
<dbReference type="GO" id="GO:0004867">
    <property type="term" value="F:serine-type endopeptidase inhibitor activity"/>
    <property type="evidence" value="ECO:0007669"/>
    <property type="project" value="UniProtKB-KW"/>
</dbReference>
<dbReference type="PROSITE" id="PS00280">
    <property type="entry name" value="BPTI_KUNITZ_1"/>
    <property type="match status" value="1"/>
</dbReference>
<reference evidence="7 8" key="1">
    <citation type="journal article" date="2007" name="Nature">
        <title>Evolution of genes and genomes on the Drosophila phylogeny.</title>
        <authorList>
            <consortium name="Drosophila 12 Genomes Consortium"/>
            <person name="Clark A.G."/>
            <person name="Eisen M.B."/>
            <person name="Smith D.R."/>
            <person name="Bergman C.M."/>
            <person name="Oliver B."/>
            <person name="Markow T.A."/>
            <person name="Kaufman T.C."/>
            <person name="Kellis M."/>
            <person name="Gelbart W."/>
            <person name="Iyer V.N."/>
            <person name="Pollard D.A."/>
            <person name="Sackton T.B."/>
            <person name="Larracuente A.M."/>
            <person name="Singh N.D."/>
            <person name="Abad J.P."/>
            <person name="Abt D.N."/>
            <person name="Adryan B."/>
            <person name="Aguade M."/>
            <person name="Akashi H."/>
            <person name="Anderson W.W."/>
            <person name="Aquadro C.F."/>
            <person name="Ardell D.H."/>
            <person name="Arguello R."/>
            <person name="Artieri C.G."/>
            <person name="Barbash D.A."/>
            <person name="Barker D."/>
            <person name="Barsanti P."/>
            <person name="Batterham P."/>
            <person name="Batzoglou S."/>
            <person name="Begun D."/>
            <person name="Bhutkar A."/>
            <person name="Blanco E."/>
            <person name="Bosak S.A."/>
            <person name="Bradley R.K."/>
            <person name="Brand A.D."/>
            <person name="Brent M.R."/>
            <person name="Brooks A.N."/>
            <person name="Brown R.H."/>
            <person name="Butlin R.K."/>
            <person name="Caggese C."/>
            <person name="Calvi B.R."/>
            <person name="Bernardo de Carvalho A."/>
            <person name="Caspi A."/>
            <person name="Castrezana S."/>
            <person name="Celniker S.E."/>
            <person name="Chang J.L."/>
            <person name="Chapple C."/>
            <person name="Chatterji S."/>
            <person name="Chinwalla A."/>
            <person name="Civetta A."/>
            <person name="Clifton S.W."/>
            <person name="Comeron J.M."/>
            <person name="Costello J.C."/>
            <person name="Coyne J.A."/>
            <person name="Daub J."/>
            <person name="David R.G."/>
            <person name="Delcher A.L."/>
            <person name="Delehaunty K."/>
            <person name="Do C.B."/>
            <person name="Ebling H."/>
            <person name="Edwards K."/>
            <person name="Eickbush T."/>
            <person name="Evans J.D."/>
            <person name="Filipski A."/>
            <person name="Findeiss S."/>
            <person name="Freyhult E."/>
            <person name="Fulton L."/>
            <person name="Fulton R."/>
            <person name="Garcia A.C."/>
            <person name="Gardiner A."/>
            <person name="Garfield D.A."/>
            <person name="Garvin B.E."/>
            <person name="Gibson G."/>
            <person name="Gilbert D."/>
            <person name="Gnerre S."/>
            <person name="Godfrey J."/>
            <person name="Good R."/>
            <person name="Gotea V."/>
            <person name="Gravely B."/>
            <person name="Greenberg A.J."/>
            <person name="Griffiths-Jones S."/>
            <person name="Gross S."/>
            <person name="Guigo R."/>
            <person name="Gustafson E.A."/>
            <person name="Haerty W."/>
            <person name="Hahn M.W."/>
            <person name="Halligan D.L."/>
            <person name="Halpern A.L."/>
            <person name="Halter G.M."/>
            <person name="Han M.V."/>
            <person name="Heger A."/>
            <person name="Hillier L."/>
            <person name="Hinrichs A.S."/>
            <person name="Holmes I."/>
            <person name="Hoskins R.A."/>
            <person name="Hubisz M.J."/>
            <person name="Hultmark D."/>
            <person name="Huntley M.A."/>
            <person name="Jaffe D.B."/>
            <person name="Jagadeeshan S."/>
            <person name="Jeck W.R."/>
            <person name="Johnson J."/>
            <person name="Jones C.D."/>
            <person name="Jordan W.C."/>
            <person name="Karpen G.H."/>
            <person name="Kataoka E."/>
            <person name="Keightley P.D."/>
            <person name="Kheradpour P."/>
            <person name="Kirkness E.F."/>
            <person name="Koerich L.B."/>
            <person name="Kristiansen K."/>
            <person name="Kudrna D."/>
            <person name="Kulathinal R.J."/>
            <person name="Kumar S."/>
            <person name="Kwok R."/>
            <person name="Lander E."/>
            <person name="Langley C.H."/>
            <person name="Lapoint R."/>
            <person name="Lazzaro B.P."/>
            <person name="Lee S.J."/>
            <person name="Levesque L."/>
            <person name="Li R."/>
            <person name="Lin C.F."/>
            <person name="Lin M.F."/>
            <person name="Lindblad-Toh K."/>
            <person name="Llopart A."/>
            <person name="Long M."/>
            <person name="Low L."/>
            <person name="Lozovsky E."/>
            <person name="Lu J."/>
            <person name="Luo M."/>
            <person name="Machado C.A."/>
            <person name="Makalowski W."/>
            <person name="Marzo M."/>
            <person name="Matsuda M."/>
            <person name="Matzkin L."/>
            <person name="McAllister B."/>
            <person name="McBride C.S."/>
            <person name="McKernan B."/>
            <person name="McKernan K."/>
            <person name="Mendez-Lago M."/>
            <person name="Minx P."/>
            <person name="Mollenhauer M.U."/>
            <person name="Montooth K."/>
            <person name="Mount S.M."/>
            <person name="Mu X."/>
            <person name="Myers E."/>
            <person name="Negre B."/>
            <person name="Newfeld S."/>
            <person name="Nielsen R."/>
            <person name="Noor M.A."/>
            <person name="O'Grady P."/>
            <person name="Pachter L."/>
            <person name="Papaceit M."/>
            <person name="Parisi M.J."/>
            <person name="Parisi M."/>
            <person name="Parts L."/>
            <person name="Pedersen J.S."/>
            <person name="Pesole G."/>
            <person name="Phillippy A.M."/>
            <person name="Ponting C.P."/>
            <person name="Pop M."/>
            <person name="Porcelli D."/>
            <person name="Powell J.R."/>
            <person name="Prohaska S."/>
            <person name="Pruitt K."/>
            <person name="Puig M."/>
            <person name="Quesneville H."/>
            <person name="Ram K.R."/>
            <person name="Rand D."/>
            <person name="Rasmussen M.D."/>
            <person name="Reed L.K."/>
            <person name="Reenan R."/>
            <person name="Reily A."/>
            <person name="Remington K.A."/>
            <person name="Rieger T.T."/>
            <person name="Ritchie M.G."/>
            <person name="Robin C."/>
            <person name="Rogers Y.H."/>
            <person name="Rohde C."/>
            <person name="Rozas J."/>
            <person name="Rubenfield M.J."/>
            <person name="Ruiz A."/>
            <person name="Russo S."/>
            <person name="Salzberg S.L."/>
            <person name="Sanchez-Gracia A."/>
            <person name="Saranga D.J."/>
            <person name="Sato H."/>
            <person name="Schaeffer S.W."/>
            <person name="Schatz M.C."/>
            <person name="Schlenke T."/>
            <person name="Schwartz R."/>
            <person name="Segarra C."/>
            <person name="Singh R.S."/>
            <person name="Sirot L."/>
            <person name="Sirota M."/>
            <person name="Sisneros N.B."/>
            <person name="Smith C.D."/>
            <person name="Smith T.F."/>
            <person name="Spieth J."/>
            <person name="Stage D.E."/>
            <person name="Stark A."/>
            <person name="Stephan W."/>
            <person name="Strausberg R.L."/>
            <person name="Strempel S."/>
            <person name="Sturgill D."/>
            <person name="Sutton G."/>
            <person name="Sutton G.G."/>
            <person name="Tao W."/>
            <person name="Teichmann S."/>
            <person name="Tobari Y.N."/>
            <person name="Tomimura Y."/>
            <person name="Tsolas J.M."/>
            <person name="Valente V.L."/>
            <person name="Venter E."/>
            <person name="Venter J.C."/>
            <person name="Vicario S."/>
            <person name="Vieira F.G."/>
            <person name="Vilella A.J."/>
            <person name="Villasante A."/>
            <person name="Walenz B."/>
            <person name="Wang J."/>
            <person name="Wasserman M."/>
            <person name="Watts T."/>
            <person name="Wilson D."/>
            <person name="Wilson R.K."/>
            <person name="Wing R.A."/>
            <person name="Wolfner M.F."/>
            <person name="Wong A."/>
            <person name="Wong G.K."/>
            <person name="Wu C.I."/>
            <person name="Wu G."/>
            <person name="Yamamoto D."/>
            <person name="Yang H.P."/>
            <person name="Yang S.P."/>
            <person name="Yorke J.A."/>
            <person name="Yoshida K."/>
            <person name="Zdobnov E."/>
            <person name="Zhang P."/>
            <person name="Zhang Y."/>
            <person name="Zimin A.V."/>
            <person name="Baldwin J."/>
            <person name="Abdouelleil A."/>
            <person name="Abdulkadir J."/>
            <person name="Abebe A."/>
            <person name="Abera B."/>
            <person name="Abreu J."/>
            <person name="Acer S.C."/>
            <person name="Aftuck L."/>
            <person name="Alexander A."/>
            <person name="An P."/>
            <person name="Anderson E."/>
            <person name="Anderson S."/>
            <person name="Arachi H."/>
            <person name="Azer M."/>
            <person name="Bachantsang P."/>
            <person name="Barry A."/>
            <person name="Bayul T."/>
            <person name="Berlin A."/>
            <person name="Bessette D."/>
            <person name="Bloom T."/>
            <person name="Blye J."/>
            <person name="Boguslavskiy L."/>
            <person name="Bonnet C."/>
            <person name="Boukhgalter B."/>
            <person name="Bourzgui I."/>
            <person name="Brown A."/>
            <person name="Cahill P."/>
            <person name="Channer S."/>
            <person name="Cheshatsang Y."/>
            <person name="Chuda L."/>
            <person name="Citroen M."/>
            <person name="Collymore A."/>
            <person name="Cooke P."/>
            <person name="Costello M."/>
            <person name="D'Aco K."/>
            <person name="Daza R."/>
            <person name="De Haan G."/>
            <person name="DeGray S."/>
            <person name="DeMaso C."/>
            <person name="Dhargay N."/>
            <person name="Dooley K."/>
            <person name="Dooley E."/>
            <person name="Doricent M."/>
            <person name="Dorje P."/>
            <person name="Dorjee K."/>
            <person name="Dupes A."/>
            <person name="Elong R."/>
            <person name="Falk J."/>
            <person name="Farina A."/>
            <person name="Faro S."/>
            <person name="Ferguson D."/>
            <person name="Fisher S."/>
            <person name="Foley C.D."/>
            <person name="Franke A."/>
            <person name="Friedrich D."/>
            <person name="Gadbois L."/>
            <person name="Gearin G."/>
            <person name="Gearin C.R."/>
            <person name="Giannoukos G."/>
            <person name="Goode T."/>
            <person name="Graham J."/>
            <person name="Grandbois E."/>
            <person name="Grewal S."/>
            <person name="Gyaltsen K."/>
            <person name="Hafez N."/>
            <person name="Hagos B."/>
            <person name="Hall J."/>
            <person name="Henson C."/>
            <person name="Hollinger A."/>
            <person name="Honan T."/>
            <person name="Huard M.D."/>
            <person name="Hughes L."/>
            <person name="Hurhula B."/>
            <person name="Husby M.E."/>
            <person name="Kamat A."/>
            <person name="Kanga B."/>
            <person name="Kashin S."/>
            <person name="Khazanovich D."/>
            <person name="Kisner P."/>
            <person name="Lance K."/>
            <person name="Lara M."/>
            <person name="Lee W."/>
            <person name="Lennon N."/>
            <person name="Letendre F."/>
            <person name="LeVine R."/>
            <person name="Lipovsky A."/>
            <person name="Liu X."/>
            <person name="Liu J."/>
            <person name="Liu S."/>
            <person name="Lokyitsang T."/>
            <person name="Lokyitsang Y."/>
            <person name="Lubonja R."/>
            <person name="Lui A."/>
            <person name="MacDonald P."/>
            <person name="Magnisalis V."/>
            <person name="Maru K."/>
            <person name="Matthews C."/>
            <person name="McCusker W."/>
            <person name="McDonough S."/>
            <person name="Mehta T."/>
            <person name="Meldrim J."/>
            <person name="Meneus L."/>
            <person name="Mihai O."/>
            <person name="Mihalev A."/>
            <person name="Mihova T."/>
            <person name="Mittelman R."/>
            <person name="Mlenga V."/>
            <person name="Montmayeur A."/>
            <person name="Mulrain L."/>
            <person name="Navidi A."/>
            <person name="Naylor J."/>
            <person name="Negash T."/>
            <person name="Nguyen T."/>
            <person name="Nguyen N."/>
            <person name="Nicol R."/>
            <person name="Norbu C."/>
            <person name="Norbu N."/>
            <person name="Novod N."/>
            <person name="O'Neill B."/>
            <person name="Osman S."/>
            <person name="Markiewicz E."/>
            <person name="Oyono O.L."/>
            <person name="Patti C."/>
            <person name="Phunkhang P."/>
            <person name="Pierre F."/>
            <person name="Priest M."/>
            <person name="Raghuraman S."/>
            <person name="Rege F."/>
            <person name="Reyes R."/>
            <person name="Rise C."/>
            <person name="Rogov P."/>
            <person name="Ross K."/>
            <person name="Ryan E."/>
            <person name="Settipalli S."/>
            <person name="Shea T."/>
            <person name="Sherpa N."/>
            <person name="Shi L."/>
            <person name="Shih D."/>
            <person name="Sparrow T."/>
            <person name="Spaulding J."/>
            <person name="Stalker J."/>
            <person name="Stange-Thomann N."/>
            <person name="Stavropoulos S."/>
            <person name="Stone C."/>
            <person name="Strader C."/>
            <person name="Tesfaye S."/>
            <person name="Thomson T."/>
            <person name="Thoulutsang Y."/>
            <person name="Thoulutsang D."/>
            <person name="Topham K."/>
            <person name="Topping I."/>
            <person name="Tsamla T."/>
            <person name="Vassiliev H."/>
            <person name="Vo A."/>
            <person name="Wangchuk T."/>
            <person name="Wangdi T."/>
            <person name="Weiand M."/>
            <person name="Wilkinson J."/>
            <person name="Wilson A."/>
            <person name="Yadav S."/>
            <person name="Young G."/>
            <person name="Yu Q."/>
            <person name="Zembek L."/>
            <person name="Zhong D."/>
            <person name="Zimmer A."/>
            <person name="Zwirko Z."/>
            <person name="Jaffe D.B."/>
            <person name="Alvarez P."/>
            <person name="Brockman W."/>
            <person name="Butler J."/>
            <person name="Chin C."/>
            <person name="Gnerre S."/>
            <person name="Grabherr M."/>
            <person name="Kleber M."/>
            <person name="Mauceli E."/>
            <person name="MacCallum I."/>
        </authorList>
    </citation>
    <scope>NUCLEOTIDE SEQUENCE [LARGE SCALE GENOMIC DNA]</scope>
    <source>
        <strain evidence="8">Tucson 15081-1352.22</strain>
    </source>
</reference>
<evidence type="ECO:0000313" key="8">
    <source>
        <dbReference type="Proteomes" id="UP000009192"/>
    </source>
</evidence>
<dbReference type="EMBL" id="CH933807">
    <property type="protein sequence ID" value="KRG03697.1"/>
    <property type="molecule type" value="Genomic_DNA"/>
</dbReference>
<dbReference type="PANTHER" id="PTHR46751:SF1">
    <property type="entry name" value="WAP FOUR-DISULFIDE CORE DOMAIN PROTEIN 6A"/>
    <property type="match status" value="1"/>
</dbReference>
<keyword evidence="5" id="KW-0732">Signal</keyword>
<dbReference type="PROSITE" id="PS50279">
    <property type="entry name" value="BPTI_KUNITZ_2"/>
    <property type="match status" value="1"/>
</dbReference>
<dbReference type="FunFam" id="4.10.410.10:FF:000020">
    <property type="entry name" value="Collagen, type VI, alpha 3"/>
    <property type="match status" value="1"/>
</dbReference>
<dbReference type="KEGG" id="dmo:Dmoj_GI26106"/>
<dbReference type="SMART" id="SM00131">
    <property type="entry name" value="KU"/>
    <property type="match status" value="1"/>
</dbReference>
<dbReference type="PRINTS" id="PR00759">
    <property type="entry name" value="BASICPTASE"/>
</dbReference>
<comment type="similarity">
    <text evidence="4">Belongs to the venom Kunitz-type family. 03 (sub-Kunitz) subfamily.</text>
</comment>
<keyword evidence="2" id="KW-0722">Serine protease inhibitor</keyword>
<feature type="chain" id="PRO_5006387950" description="BPTI/Kunitz inhibitor domain-containing protein" evidence="5">
    <location>
        <begin position="22"/>
        <end position="80"/>
    </location>
</feature>
<evidence type="ECO:0000259" key="6">
    <source>
        <dbReference type="PROSITE" id="PS50279"/>
    </source>
</evidence>
<evidence type="ECO:0000256" key="5">
    <source>
        <dbReference type="SAM" id="SignalP"/>
    </source>
</evidence>
<evidence type="ECO:0000256" key="4">
    <source>
        <dbReference type="ARBA" id="ARBA00038506"/>
    </source>
</evidence>